<evidence type="ECO:0000313" key="3">
    <source>
        <dbReference type="Proteomes" id="UP000593567"/>
    </source>
</evidence>
<organism evidence="2 3">
    <name type="scientific">Bugula neritina</name>
    <name type="common">Brown bryozoan</name>
    <name type="synonym">Sertularia neritina</name>
    <dbReference type="NCBI Taxonomy" id="10212"/>
    <lineage>
        <taxon>Eukaryota</taxon>
        <taxon>Metazoa</taxon>
        <taxon>Spiralia</taxon>
        <taxon>Lophotrochozoa</taxon>
        <taxon>Bryozoa</taxon>
        <taxon>Gymnolaemata</taxon>
        <taxon>Cheilostomatida</taxon>
        <taxon>Flustrina</taxon>
        <taxon>Buguloidea</taxon>
        <taxon>Bugulidae</taxon>
        <taxon>Bugula</taxon>
    </lineage>
</organism>
<keyword evidence="1" id="KW-0175">Coiled coil</keyword>
<name>A0A7J7JFQ7_BUGNE</name>
<reference evidence="2" key="1">
    <citation type="submission" date="2020-06" db="EMBL/GenBank/DDBJ databases">
        <title>Draft genome of Bugula neritina, a colonial animal packing powerful symbionts and potential medicines.</title>
        <authorList>
            <person name="Rayko M."/>
        </authorList>
    </citation>
    <scope>NUCLEOTIDE SEQUENCE [LARGE SCALE GENOMIC DNA]</scope>
    <source>
        <strain evidence="2">Kwan_BN1</strain>
    </source>
</reference>
<evidence type="ECO:0000313" key="2">
    <source>
        <dbReference type="EMBL" id="KAF6024887.1"/>
    </source>
</evidence>
<dbReference type="AlphaFoldDB" id="A0A7J7JFQ7"/>
<evidence type="ECO:0000256" key="1">
    <source>
        <dbReference type="SAM" id="Coils"/>
    </source>
</evidence>
<dbReference type="Proteomes" id="UP000593567">
    <property type="component" value="Unassembled WGS sequence"/>
</dbReference>
<protein>
    <submittedName>
        <fullName evidence="2">Uncharacterized protein</fullName>
    </submittedName>
</protein>
<accession>A0A7J7JFQ7</accession>
<feature type="coiled-coil region" evidence="1">
    <location>
        <begin position="67"/>
        <end position="125"/>
    </location>
</feature>
<keyword evidence="3" id="KW-1185">Reference proteome</keyword>
<dbReference type="EMBL" id="VXIV02002520">
    <property type="protein sequence ID" value="KAF6024887.1"/>
    <property type="molecule type" value="Genomic_DNA"/>
</dbReference>
<gene>
    <name evidence="2" type="ORF">EB796_016813</name>
</gene>
<sequence length="201" mass="23440">MMCRDAVNSTYQQLMKDLDMERMRRVKAEEAACQLAQQLKSHETSSNEQLLVKRNCDDAIAKLKKKFLESKDMSDKLTEEVEKLQAREKELTTELKRSTKTCLSQEKTIRDLEHVQERLEQLKVDSETKHRDESERHSKAIAEQTEYLQTAQATVKLQKAELEDLKLFLPAERLIIRETWSTGTLWTLPNLSSCCRVKLLI</sequence>
<comment type="caution">
    <text evidence="2">The sequence shown here is derived from an EMBL/GenBank/DDBJ whole genome shotgun (WGS) entry which is preliminary data.</text>
</comment>
<proteinExistence type="predicted"/>